<evidence type="ECO:0000313" key="4">
    <source>
        <dbReference type="EMBL" id="MBU3060480.1"/>
    </source>
</evidence>
<evidence type="ECO:0000256" key="2">
    <source>
        <dbReference type="PROSITE-ProRule" id="PRU00335"/>
    </source>
</evidence>
<dbReference type="RefSeq" id="WP_215915341.1">
    <property type="nucleotide sequence ID" value="NZ_JAHKNI010000001.1"/>
</dbReference>
<accession>A0ABS6ASB3</accession>
<dbReference type="EMBL" id="JAHKNI010000001">
    <property type="protein sequence ID" value="MBU3060480.1"/>
    <property type="molecule type" value="Genomic_DNA"/>
</dbReference>
<dbReference type="PRINTS" id="PR00455">
    <property type="entry name" value="HTHTETR"/>
</dbReference>
<dbReference type="InterPro" id="IPR001647">
    <property type="entry name" value="HTH_TetR"/>
</dbReference>
<dbReference type="PANTHER" id="PTHR30055">
    <property type="entry name" value="HTH-TYPE TRANSCRIPTIONAL REGULATOR RUTR"/>
    <property type="match status" value="1"/>
</dbReference>
<protein>
    <submittedName>
        <fullName evidence="4">TetR/AcrR family transcriptional regulator</fullName>
    </submittedName>
</protein>
<evidence type="ECO:0000256" key="1">
    <source>
        <dbReference type="ARBA" id="ARBA00023125"/>
    </source>
</evidence>
<organism evidence="4 5">
    <name type="scientific">Nocardia albiluteola</name>
    <dbReference type="NCBI Taxonomy" id="2842303"/>
    <lineage>
        <taxon>Bacteria</taxon>
        <taxon>Bacillati</taxon>
        <taxon>Actinomycetota</taxon>
        <taxon>Actinomycetes</taxon>
        <taxon>Mycobacteriales</taxon>
        <taxon>Nocardiaceae</taxon>
        <taxon>Nocardia</taxon>
    </lineage>
</organism>
<comment type="caution">
    <text evidence="4">The sequence shown here is derived from an EMBL/GenBank/DDBJ whole genome shotgun (WGS) entry which is preliminary data.</text>
</comment>
<reference evidence="4 5" key="1">
    <citation type="submission" date="2021-06" db="EMBL/GenBank/DDBJ databases">
        <title>Actinomycetes sequencing.</title>
        <authorList>
            <person name="Shan Q."/>
        </authorList>
    </citation>
    <scope>NUCLEOTIDE SEQUENCE [LARGE SCALE GENOMIC DNA]</scope>
    <source>
        <strain evidence="4 5">NEAU-G5</strain>
    </source>
</reference>
<keyword evidence="5" id="KW-1185">Reference proteome</keyword>
<keyword evidence="1 2" id="KW-0238">DNA-binding</keyword>
<dbReference type="InterPro" id="IPR050109">
    <property type="entry name" value="HTH-type_TetR-like_transc_reg"/>
</dbReference>
<feature type="DNA-binding region" description="H-T-H motif" evidence="2">
    <location>
        <begin position="30"/>
        <end position="49"/>
    </location>
</feature>
<evidence type="ECO:0000313" key="5">
    <source>
        <dbReference type="Proteomes" id="UP000733379"/>
    </source>
</evidence>
<gene>
    <name evidence="4" type="ORF">KO481_02955</name>
</gene>
<name>A0ABS6ASB3_9NOCA</name>
<dbReference type="Proteomes" id="UP000733379">
    <property type="component" value="Unassembled WGS sequence"/>
</dbReference>
<feature type="domain" description="HTH tetR-type" evidence="3">
    <location>
        <begin position="7"/>
        <end position="67"/>
    </location>
</feature>
<dbReference type="Gene3D" id="1.10.357.10">
    <property type="entry name" value="Tetracycline Repressor, domain 2"/>
    <property type="match status" value="1"/>
</dbReference>
<dbReference type="Pfam" id="PF00440">
    <property type="entry name" value="TetR_N"/>
    <property type="match status" value="1"/>
</dbReference>
<dbReference type="PROSITE" id="PS50977">
    <property type="entry name" value="HTH_TETR_2"/>
    <property type="match status" value="1"/>
</dbReference>
<proteinExistence type="predicted"/>
<dbReference type="SUPFAM" id="SSF46689">
    <property type="entry name" value="Homeodomain-like"/>
    <property type="match status" value="1"/>
</dbReference>
<dbReference type="PANTHER" id="PTHR30055:SF239">
    <property type="entry name" value="TRANSCRIPTIONAL REGULATORY PROTEIN"/>
    <property type="match status" value="1"/>
</dbReference>
<dbReference type="InterPro" id="IPR009057">
    <property type="entry name" value="Homeodomain-like_sf"/>
</dbReference>
<evidence type="ECO:0000259" key="3">
    <source>
        <dbReference type="PROSITE" id="PS50977"/>
    </source>
</evidence>
<sequence length="189" mass="20343">MTEKTRRLGREDWIAAALAALAEGGVGAVAIEPLAARLGATKGSAYWHFANRDELLRAALERWEHDETDVVIALVSAELDPAVGLRTLLGTALSHPEANLAVVLAGCNDPLVEPVLTRVTNRRIDYLAELFTRLGFGDEAARNRATLAYSAYLGMGQLWRTARGALPADSGAWDSYVDETWRVLAAAGS</sequence>